<gene>
    <name evidence="2" type="ORF">LVIROSA_LOCUS9634</name>
</gene>
<name>A0AAU9M7Z9_9ASTR</name>
<dbReference type="Pfam" id="PF07718">
    <property type="entry name" value="Coatamer_beta_C"/>
    <property type="match status" value="1"/>
</dbReference>
<evidence type="ECO:0000259" key="1">
    <source>
        <dbReference type="Pfam" id="PF07718"/>
    </source>
</evidence>
<dbReference type="InterPro" id="IPR016460">
    <property type="entry name" value="COPB1"/>
</dbReference>
<dbReference type="GO" id="GO:0005198">
    <property type="term" value="F:structural molecule activity"/>
    <property type="evidence" value="ECO:0007669"/>
    <property type="project" value="InterPro"/>
</dbReference>
<sequence>MSPTKGLVGGAPRLCSSPITWFHQKKNLIYRRNMQPRTNEMSQLELEDEVGDDLKRSSGEFIKEGDATNKLNWILQLTGFSDPAYAEAYVTVNRYDIVLIVTIINRTKETLQSICLELATMGDLKLDTLAPKSRKQIKENIKASSTEIGVIFGNFVHETSNLLKCTAIVLNDIHIDIMDYISLAGVIFRYRVCSCSLHKLASHLIQREGRGCDKFKKMVDIGMNFAIFFSFEVV</sequence>
<organism evidence="2 3">
    <name type="scientific">Lactuca virosa</name>
    <dbReference type="NCBI Taxonomy" id="75947"/>
    <lineage>
        <taxon>Eukaryota</taxon>
        <taxon>Viridiplantae</taxon>
        <taxon>Streptophyta</taxon>
        <taxon>Embryophyta</taxon>
        <taxon>Tracheophyta</taxon>
        <taxon>Spermatophyta</taxon>
        <taxon>Magnoliopsida</taxon>
        <taxon>eudicotyledons</taxon>
        <taxon>Gunneridae</taxon>
        <taxon>Pentapetalae</taxon>
        <taxon>asterids</taxon>
        <taxon>campanulids</taxon>
        <taxon>Asterales</taxon>
        <taxon>Asteraceae</taxon>
        <taxon>Cichorioideae</taxon>
        <taxon>Cichorieae</taxon>
        <taxon>Lactucinae</taxon>
        <taxon>Lactuca</taxon>
    </lineage>
</organism>
<evidence type="ECO:0000313" key="3">
    <source>
        <dbReference type="Proteomes" id="UP001157418"/>
    </source>
</evidence>
<dbReference type="PANTHER" id="PTHR10635">
    <property type="entry name" value="COATOMER SUBUNIT BETA"/>
    <property type="match status" value="1"/>
</dbReference>
<dbReference type="PANTHER" id="PTHR10635:SF0">
    <property type="entry name" value="COATOMER SUBUNIT BETA"/>
    <property type="match status" value="1"/>
</dbReference>
<reference evidence="2 3" key="1">
    <citation type="submission" date="2022-01" db="EMBL/GenBank/DDBJ databases">
        <authorList>
            <person name="Xiong W."/>
            <person name="Schranz E."/>
        </authorList>
    </citation>
    <scope>NUCLEOTIDE SEQUENCE [LARGE SCALE GENOMIC DNA]</scope>
</reference>
<evidence type="ECO:0000313" key="2">
    <source>
        <dbReference type="EMBL" id="CAH1422294.1"/>
    </source>
</evidence>
<dbReference type="AlphaFoldDB" id="A0AAU9M7Z9"/>
<dbReference type="GO" id="GO:0006888">
    <property type="term" value="P:endoplasmic reticulum to Golgi vesicle-mediated transport"/>
    <property type="evidence" value="ECO:0007669"/>
    <property type="project" value="TreeGrafter"/>
</dbReference>
<protein>
    <recommendedName>
        <fullName evidence="1">Coatomer beta subunit C-terminal domain-containing protein</fullName>
    </recommendedName>
</protein>
<comment type="caution">
    <text evidence="2">The sequence shown here is derived from an EMBL/GenBank/DDBJ whole genome shotgun (WGS) entry which is preliminary data.</text>
</comment>
<dbReference type="GO" id="GO:0006886">
    <property type="term" value="P:intracellular protein transport"/>
    <property type="evidence" value="ECO:0007669"/>
    <property type="project" value="InterPro"/>
</dbReference>
<dbReference type="GO" id="GO:0006891">
    <property type="term" value="P:intra-Golgi vesicle-mediated transport"/>
    <property type="evidence" value="ECO:0007669"/>
    <property type="project" value="TreeGrafter"/>
</dbReference>
<dbReference type="EMBL" id="CAKMRJ010001112">
    <property type="protein sequence ID" value="CAH1422294.1"/>
    <property type="molecule type" value="Genomic_DNA"/>
</dbReference>
<dbReference type="GO" id="GO:0030126">
    <property type="term" value="C:COPI vesicle coat"/>
    <property type="evidence" value="ECO:0007669"/>
    <property type="project" value="InterPro"/>
</dbReference>
<dbReference type="InterPro" id="IPR011710">
    <property type="entry name" value="Coatomer_bsu_C"/>
</dbReference>
<accession>A0AAU9M7Z9</accession>
<proteinExistence type="predicted"/>
<keyword evidence="3" id="KW-1185">Reference proteome</keyword>
<feature type="domain" description="Coatomer beta subunit C-terminal" evidence="1">
    <location>
        <begin position="42"/>
        <end position="158"/>
    </location>
</feature>
<dbReference type="Proteomes" id="UP001157418">
    <property type="component" value="Unassembled WGS sequence"/>
</dbReference>